<dbReference type="Proteomes" id="UP000575083">
    <property type="component" value="Unassembled WGS sequence"/>
</dbReference>
<dbReference type="AlphaFoldDB" id="A0A7X0UBJ9"/>
<dbReference type="RefSeq" id="WP_184860851.1">
    <property type="nucleotide sequence ID" value="NZ_JACHLK010000009.1"/>
</dbReference>
<keyword evidence="2" id="KW-1185">Reference proteome</keyword>
<organism evidence="1 2">
    <name type="scientific">Acidovorax soli</name>
    <dbReference type="NCBI Taxonomy" id="592050"/>
    <lineage>
        <taxon>Bacteria</taxon>
        <taxon>Pseudomonadati</taxon>
        <taxon>Pseudomonadota</taxon>
        <taxon>Betaproteobacteria</taxon>
        <taxon>Burkholderiales</taxon>
        <taxon>Comamonadaceae</taxon>
        <taxon>Acidovorax</taxon>
    </lineage>
</organism>
<evidence type="ECO:0000313" key="2">
    <source>
        <dbReference type="Proteomes" id="UP000575083"/>
    </source>
</evidence>
<reference evidence="1 2" key="1">
    <citation type="submission" date="2020-08" db="EMBL/GenBank/DDBJ databases">
        <title>Functional genomics of gut bacteria from endangered species of beetles.</title>
        <authorList>
            <person name="Carlos-Shanley C."/>
        </authorList>
    </citation>
    <scope>NUCLEOTIDE SEQUENCE [LARGE SCALE GENOMIC DNA]</scope>
    <source>
        <strain evidence="1 2">S00198</strain>
    </source>
</reference>
<comment type="caution">
    <text evidence="1">The sequence shown here is derived from an EMBL/GenBank/DDBJ whole genome shotgun (WGS) entry which is preliminary data.</text>
</comment>
<evidence type="ECO:0000313" key="1">
    <source>
        <dbReference type="EMBL" id="MBB6561630.1"/>
    </source>
</evidence>
<gene>
    <name evidence="1" type="ORF">HNP48_004324</name>
</gene>
<sequence length="237" mass="26052">MFDRIRQAFAGAPSDAADGLSSNQPVTGPQLARWIADQQLSSVAQASPGHFDVGGEILGHPWRLECGASTRDYILGLELRGRADVKADPDAAVLVLNRPLRDALERHAYNAITDNLQTSVDARMPEEMRWLSMFDEVSWPELPSSFRRHFAVVAERSEHAEHWVHAHLVSALLNAVEGEQGALRSETPMVLMLARGHVYLRTEHTRRTLAEIAHARTVLVTAAQAAAQNLPAPPPQA</sequence>
<dbReference type="EMBL" id="JACHLK010000009">
    <property type="protein sequence ID" value="MBB6561630.1"/>
    <property type="molecule type" value="Genomic_DNA"/>
</dbReference>
<protein>
    <submittedName>
        <fullName evidence="1">Uncharacterized protein</fullName>
    </submittedName>
</protein>
<name>A0A7X0UBJ9_9BURK</name>
<accession>A0A7X0UBJ9</accession>
<proteinExistence type="predicted"/>